<feature type="region of interest" description="Disordered" evidence="3">
    <location>
        <begin position="1"/>
        <end position="23"/>
    </location>
</feature>
<dbReference type="InterPro" id="IPR031148">
    <property type="entry name" value="Plexin"/>
</dbReference>
<feature type="domain" description="Sema" evidence="5">
    <location>
        <begin position="35"/>
        <end position="399"/>
    </location>
</feature>
<feature type="compositionally biased region" description="Low complexity" evidence="3">
    <location>
        <begin position="1"/>
        <end position="19"/>
    </location>
</feature>
<feature type="signal peptide" evidence="4">
    <location>
        <begin position="1"/>
        <end position="45"/>
    </location>
</feature>
<evidence type="ECO:0000313" key="7">
    <source>
        <dbReference type="Proteomes" id="UP001266305"/>
    </source>
</evidence>
<evidence type="ECO:0000256" key="4">
    <source>
        <dbReference type="SAM" id="SignalP"/>
    </source>
</evidence>
<comment type="caution">
    <text evidence="2">Lacks conserved residue(s) required for the propagation of feature annotation.</text>
</comment>
<comment type="caution">
    <text evidence="6">The sequence shown here is derived from an EMBL/GenBank/DDBJ whole genome shotgun (WGS) entry which is preliminary data.</text>
</comment>
<dbReference type="PANTHER" id="PTHR22625:SF7">
    <property type="entry name" value="PLEXIN-D1"/>
    <property type="match status" value="1"/>
</dbReference>
<dbReference type="PANTHER" id="PTHR22625">
    <property type="entry name" value="PLEXIN"/>
    <property type="match status" value="1"/>
</dbReference>
<dbReference type="SMART" id="SM00630">
    <property type="entry name" value="Sema"/>
    <property type="match status" value="1"/>
</dbReference>
<evidence type="ECO:0000256" key="1">
    <source>
        <dbReference type="ARBA" id="ARBA00023180"/>
    </source>
</evidence>
<evidence type="ECO:0000256" key="3">
    <source>
        <dbReference type="SAM" id="MobiDB-lite"/>
    </source>
</evidence>
<protein>
    <submittedName>
        <fullName evidence="6">Plexin-D1</fullName>
    </submittedName>
</protein>
<dbReference type="SUPFAM" id="SSF101912">
    <property type="entry name" value="Sema domain"/>
    <property type="match status" value="1"/>
</dbReference>
<dbReference type="PROSITE" id="PS51004">
    <property type="entry name" value="SEMA"/>
    <property type="match status" value="1"/>
</dbReference>
<proteinExistence type="predicted"/>
<evidence type="ECO:0000259" key="5">
    <source>
        <dbReference type="PROSITE" id="PS51004"/>
    </source>
</evidence>
<sequence length="557" mass="59100">MAPRAAGGAPLSARAAAASPQPFPTPRRCSVPLLLLLLGSARAGALEIQRRFPSPTPTNNFALDGAAGTVYLAAVNRLYQLSGANLSLEAEAALGPVSDSPLCYAPQLPHASCPHPRRLTDNYNKILQLDPGQDLVIVCGSIYQGFCQLRRRGNISAVAVRFPPAPPSAEPITVFPSMLNVAANHPNASTVGLVLPPAVGAGTSRLLVGATYTGYGSAFFPHNGSLEDHRFENTPEIAIRSLDVGGDLAKLFSFNLNPSDDNILKIKQGSKEQHKLGFVSAFVHPPDPPPGAQSYAYLALNSEARSGIKETQARSLLARICLPGGASSDFKKLTESYVQVGLQCAGGAGRGDLYSRLVSVFPSGERLFAVFERPQGSSAVRAAPAALCAFRFEDMRAAVRDARNACFVEPKSDVVEVLNNVVQGSGPDCERKLNIQVQQRGGGGGVAGGNQAGGALSGSQVEVRRDPDVSGTQVCTQRSRCKWNPGVPRGVLLVPIWPRWARAETQVTASLWTRIPRRTGRGPNCQRYPGANKAQVCTWGSQVHAEGTVSDCMPDQR</sequence>
<dbReference type="Proteomes" id="UP001266305">
    <property type="component" value="Unassembled WGS sequence"/>
</dbReference>
<keyword evidence="1" id="KW-0325">Glycoprotein</keyword>
<keyword evidence="7" id="KW-1185">Reference proteome</keyword>
<dbReference type="EMBL" id="JASSZA010000016">
    <property type="protein sequence ID" value="KAK2091384.1"/>
    <property type="molecule type" value="Genomic_DNA"/>
</dbReference>
<dbReference type="InterPro" id="IPR001627">
    <property type="entry name" value="Semap_dom"/>
</dbReference>
<dbReference type="Gene3D" id="2.130.10.10">
    <property type="entry name" value="YVTN repeat-like/Quinoprotein amine dehydrogenase"/>
    <property type="match status" value="1"/>
</dbReference>
<dbReference type="InterPro" id="IPR036352">
    <property type="entry name" value="Semap_dom_sf"/>
</dbReference>
<accession>A0ABQ9U2U1</accession>
<feature type="chain" id="PRO_5047088512" evidence="4">
    <location>
        <begin position="46"/>
        <end position="557"/>
    </location>
</feature>
<evidence type="ECO:0000313" key="6">
    <source>
        <dbReference type="EMBL" id="KAK2091384.1"/>
    </source>
</evidence>
<reference evidence="6 7" key="1">
    <citation type="submission" date="2023-05" db="EMBL/GenBank/DDBJ databases">
        <title>B98-5 Cell Line De Novo Hybrid Assembly: An Optical Mapping Approach.</title>
        <authorList>
            <person name="Kananen K."/>
            <person name="Auerbach J.A."/>
            <person name="Kautto E."/>
            <person name="Blachly J.S."/>
        </authorList>
    </citation>
    <scope>NUCLEOTIDE SEQUENCE [LARGE SCALE GENOMIC DNA]</scope>
    <source>
        <strain evidence="6">B95-8</strain>
        <tissue evidence="6">Cell line</tissue>
    </source>
</reference>
<name>A0ABQ9U2U1_SAGOE</name>
<gene>
    <name evidence="6" type="primary">PLXND1_9</name>
    <name evidence="6" type="ORF">P7K49_030668</name>
</gene>
<organism evidence="6 7">
    <name type="scientific">Saguinus oedipus</name>
    <name type="common">Cotton-top tamarin</name>
    <name type="synonym">Oedipomidas oedipus</name>
    <dbReference type="NCBI Taxonomy" id="9490"/>
    <lineage>
        <taxon>Eukaryota</taxon>
        <taxon>Metazoa</taxon>
        <taxon>Chordata</taxon>
        <taxon>Craniata</taxon>
        <taxon>Vertebrata</taxon>
        <taxon>Euteleostomi</taxon>
        <taxon>Mammalia</taxon>
        <taxon>Eutheria</taxon>
        <taxon>Euarchontoglires</taxon>
        <taxon>Primates</taxon>
        <taxon>Haplorrhini</taxon>
        <taxon>Platyrrhini</taxon>
        <taxon>Cebidae</taxon>
        <taxon>Callitrichinae</taxon>
        <taxon>Saguinus</taxon>
    </lineage>
</organism>
<keyword evidence="4" id="KW-0732">Signal</keyword>
<dbReference type="InterPro" id="IPR015943">
    <property type="entry name" value="WD40/YVTN_repeat-like_dom_sf"/>
</dbReference>
<evidence type="ECO:0000256" key="2">
    <source>
        <dbReference type="PROSITE-ProRule" id="PRU00352"/>
    </source>
</evidence>